<evidence type="ECO:0000256" key="1">
    <source>
        <dbReference type="ARBA" id="ARBA00002521"/>
    </source>
</evidence>
<gene>
    <name evidence="8" type="ORF">A2264_02870</name>
</gene>
<evidence type="ECO:0000313" key="8">
    <source>
        <dbReference type="EMBL" id="OGC63300.1"/>
    </source>
</evidence>
<dbReference type="AlphaFoldDB" id="A0A1F4W1Q8"/>
<dbReference type="InterPro" id="IPR002467">
    <property type="entry name" value="Pept_M24A_MAP1"/>
</dbReference>
<dbReference type="GO" id="GO:0004239">
    <property type="term" value="F:initiator methionyl aminopeptidase activity"/>
    <property type="evidence" value="ECO:0007669"/>
    <property type="project" value="UniProtKB-EC"/>
</dbReference>
<sequence length="252" mass="27381">MSAIKTAAQIQTMKVAGKILGEILASLKSHTKPGKLVLELEDEFISLCDKFKVTPTCKGYSEYGLKPFPTGLCVSINSQAVHCPPKKDVIITDTDIVTVDTVIGYNGLHVDSSFCIAMPGSTTTRKNMAVTAEKAFDEAVSRVREGIKTGLLGSKIYSTAKIGGFNVLRDFAGHGIGEEMHEWPDITCFGTKNEGVKLKAGMTICIETLICEGNPKVETKDGWETNMADGKDFCQHEHTVLVTRNGYEILTQ</sequence>
<dbReference type="PANTHER" id="PTHR43330:SF27">
    <property type="entry name" value="METHIONINE AMINOPEPTIDASE"/>
    <property type="match status" value="1"/>
</dbReference>
<proteinExistence type="inferred from homology"/>
<evidence type="ECO:0000256" key="5">
    <source>
        <dbReference type="ARBA" id="ARBA00022801"/>
    </source>
</evidence>
<protein>
    <recommendedName>
        <fullName evidence="6">Methionine aminopeptidase</fullName>
        <ecNumber evidence="6">3.4.11.18</ecNumber>
    </recommendedName>
</protein>
<comment type="caution">
    <text evidence="8">The sequence shown here is derived from an EMBL/GenBank/DDBJ whole genome shotgun (WGS) entry which is preliminary data.</text>
</comment>
<dbReference type="InterPro" id="IPR036005">
    <property type="entry name" value="Creatinase/aminopeptidase-like"/>
</dbReference>
<dbReference type="Proteomes" id="UP000176614">
    <property type="component" value="Unassembled WGS sequence"/>
</dbReference>
<dbReference type="InterPro" id="IPR001714">
    <property type="entry name" value="Pept_M24_MAP"/>
</dbReference>
<dbReference type="EC" id="3.4.11.18" evidence="6"/>
<keyword evidence="5" id="KW-0378">Hydrolase</keyword>
<comment type="cofactor">
    <cofactor evidence="6">
        <name>Co(2+)</name>
        <dbReference type="ChEBI" id="CHEBI:48828"/>
    </cofactor>
    <cofactor evidence="6">
        <name>Zn(2+)</name>
        <dbReference type="ChEBI" id="CHEBI:29105"/>
    </cofactor>
    <cofactor evidence="6">
        <name>Mn(2+)</name>
        <dbReference type="ChEBI" id="CHEBI:29035"/>
    </cofactor>
    <cofactor evidence="6">
        <name>Fe(2+)</name>
        <dbReference type="ChEBI" id="CHEBI:29033"/>
    </cofactor>
    <text evidence="6">Binds 2 divalent metal cations per subunit. Has a high-affinity and a low affinity metal-binding site. The true nature of the physiological cofactor is under debate. The enzyme is active with cobalt, zinc, manganese or divalent iron ions.</text>
</comment>
<accession>A0A1F4W1Q8</accession>
<evidence type="ECO:0000256" key="2">
    <source>
        <dbReference type="ARBA" id="ARBA00022438"/>
    </source>
</evidence>
<dbReference type="PRINTS" id="PR00599">
    <property type="entry name" value="MAPEPTIDASE"/>
</dbReference>
<comment type="catalytic activity">
    <reaction evidence="6">
        <text>Release of N-terminal amino acids, preferentially methionine, from peptides and arylamides.</text>
        <dbReference type="EC" id="3.4.11.18"/>
    </reaction>
</comment>
<evidence type="ECO:0000259" key="7">
    <source>
        <dbReference type="Pfam" id="PF00557"/>
    </source>
</evidence>
<dbReference type="GO" id="GO:0046872">
    <property type="term" value="F:metal ion binding"/>
    <property type="evidence" value="ECO:0007669"/>
    <property type="project" value="UniProtKB-KW"/>
</dbReference>
<reference evidence="8 9" key="1">
    <citation type="journal article" date="2016" name="Nat. Commun.">
        <title>Thousands of microbial genomes shed light on interconnected biogeochemical processes in an aquifer system.</title>
        <authorList>
            <person name="Anantharaman K."/>
            <person name="Brown C.T."/>
            <person name="Hug L.A."/>
            <person name="Sharon I."/>
            <person name="Castelle C.J."/>
            <person name="Probst A.J."/>
            <person name="Thomas B.C."/>
            <person name="Singh A."/>
            <person name="Wilkins M.J."/>
            <person name="Karaoz U."/>
            <person name="Brodie E.L."/>
            <person name="Williams K.H."/>
            <person name="Hubbard S.S."/>
            <person name="Banfield J.F."/>
        </authorList>
    </citation>
    <scope>NUCLEOTIDE SEQUENCE [LARGE SCALE GENOMIC DNA]</scope>
</reference>
<evidence type="ECO:0000313" key="9">
    <source>
        <dbReference type="Proteomes" id="UP000176614"/>
    </source>
</evidence>
<comment type="similarity">
    <text evidence="6">Belongs to the peptidase M24A family.</text>
</comment>
<dbReference type="Gene3D" id="3.90.230.10">
    <property type="entry name" value="Creatinase/methionine aminopeptidase superfamily"/>
    <property type="match status" value="1"/>
</dbReference>
<evidence type="ECO:0000256" key="3">
    <source>
        <dbReference type="ARBA" id="ARBA00022670"/>
    </source>
</evidence>
<dbReference type="GO" id="GO:0005829">
    <property type="term" value="C:cytosol"/>
    <property type="evidence" value="ECO:0007669"/>
    <property type="project" value="TreeGrafter"/>
</dbReference>
<dbReference type="GO" id="GO:0070006">
    <property type="term" value="F:metalloaminopeptidase activity"/>
    <property type="evidence" value="ECO:0007669"/>
    <property type="project" value="InterPro"/>
</dbReference>
<dbReference type="GO" id="GO:0006508">
    <property type="term" value="P:proteolysis"/>
    <property type="evidence" value="ECO:0007669"/>
    <property type="project" value="UniProtKB-KW"/>
</dbReference>
<dbReference type="PANTHER" id="PTHR43330">
    <property type="entry name" value="METHIONINE AMINOPEPTIDASE"/>
    <property type="match status" value="1"/>
</dbReference>
<feature type="domain" description="Peptidase M24" evidence="7">
    <location>
        <begin position="12"/>
        <end position="243"/>
    </location>
</feature>
<keyword evidence="4 6" id="KW-0479">Metal-binding</keyword>
<dbReference type="NCBIfam" id="TIGR00500">
    <property type="entry name" value="met_pdase_I"/>
    <property type="match status" value="1"/>
</dbReference>
<evidence type="ECO:0000256" key="4">
    <source>
        <dbReference type="ARBA" id="ARBA00022723"/>
    </source>
</evidence>
<name>A0A1F4W1Q8_UNCKA</name>
<organism evidence="8 9">
    <name type="scientific">candidate division WWE3 bacterium RIFOXYA2_FULL_46_9</name>
    <dbReference type="NCBI Taxonomy" id="1802636"/>
    <lineage>
        <taxon>Bacteria</taxon>
        <taxon>Katanobacteria</taxon>
    </lineage>
</organism>
<keyword evidence="3 6" id="KW-0645">Protease</keyword>
<dbReference type="InterPro" id="IPR000994">
    <property type="entry name" value="Pept_M24"/>
</dbReference>
<dbReference type="EMBL" id="MEVT01000007">
    <property type="protein sequence ID" value="OGC63300.1"/>
    <property type="molecule type" value="Genomic_DNA"/>
</dbReference>
<comment type="function">
    <text evidence="1">Removes the N-terminal methionine from nascent proteins. The N-terminal methionine is often cleaved when the second residue in the primary sequence is small and uncharged (Met-Ala-, Cys, Gly, Pro, Ser, Thr, or Val). Requires deformylation of the N(alpha)-formylated initiator methionine before it can be hydrolyzed.</text>
</comment>
<evidence type="ECO:0000256" key="6">
    <source>
        <dbReference type="RuleBase" id="RU003653"/>
    </source>
</evidence>
<keyword evidence="2 6" id="KW-0031">Aminopeptidase</keyword>
<dbReference type="Pfam" id="PF00557">
    <property type="entry name" value="Peptidase_M24"/>
    <property type="match status" value="1"/>
</dbReference>
<dbReference type="SUPFAM" id="SSF55920">
    <property type="entry name" value="Creatinase/aminopeptidase"/>
    <property type="match status" value="1"/>
</dbReference>